<dbReference type="EMBL" id="CAJVQB010081609">
    <property type="protein sequence ID" value="CAG8845971.1"/>
    <property type="molecule type" value="Genomic_DNA"/>
</dbReference>
<comment type="caution">
    <text evidence="1">The sequence shown here is derived from an EMBL/GenBank/DDBJ whole genome shotgun (WGS) entry which is preliminary data.</text>
</comment>
<proteinExistence type="predicted"/>
<dbReference type="Proteomes" id="UP000789901">
    <property type="component" value="Unassembled WGS sequence"/>
</dbReference>
<protein>
    <submittedName>
        <fullName evidence="1">42878_t:CDS:1</fullName>
    </submittedName>
</protein>
<evidence type="ECO:0000313" key="2">
    <source>
        <dbReference type="Proteomes" id="UP000789901"/>
    </source>
</evidence>
<name>A0ABN7X1T7_GIGMA</name>
<keyword evidence="2" id="KW-1185">Reference proteome</keyword>
<accession>A0ABN7X1T7</accession>
<reference evidence="1 2" key="1">
    <citation type="submission" date="2021-06" db="EMBL/GenBank/DDBJ databases">
        <authorList>
            <person name="Kallberg Y."/>
            <person name="Tangrot J."/>
            <person name="Rosling A."/>
        </authorList>
    </citation>
    <scope>NUCLEOTIDE SEQUENCE [LARGE SCALE GENOMIC DNA]</scope>
    <source>
        <strain evidence="1 2">120-4 pot B 10/14</strain>
    </source>
</reference>
<sequence length="225" mass="26722">WNFLYTIAPNPEIAFIKAFNHYLNKNTDSEIKKLTLPSKFYIWTLDKFGPDAQITNLCFEDILKARISLDRQLQQNINVDIPTGTNQQMFQAICNNFKVYCNTKNFYQPSHLSLISQCTCSDILAPLFKNYLPDLFDMEISFKLPMQMMEEMDIDDDYNEYTLPKSTNKRKRNKRVLREWYQSLFDICVNNTGGLTNTFRNYLHEFIYEKLPNSEYANKKSKLRY</sequence>
<gene>
    <name evidence="1" type="ORF">GMARGA_LOCUS37927</name>
</gene>
<feature type="non-terminal residue" evidence="1">
    <location>
        <position position="1"/>
    </location>
</feature>
<organism evidence="1 2">
    <name type="scientific">Gigaspora margarita</name>
    <dbReference type="NCBI Taxonomy" id="4874"/>
    <lineage>
        <taxon>Eukaryota</taxon>
        <taxon>Fungi</taxon>
        <taxon>Fungi incertae sedis</taxon>
        <taxon>Mucoromycota</taxon>
        <taxon>Glomeromycotina</taxon>
        <taxon>Glomeromycetes</taxon>
        <taxon>Diversisporales</taxon>
        <taxon>Gigasporaceae</taxon>
        <taxon>Gigaspora</taxon>
    </lineage>
</organism>
<evidence type="ECO:0000313" key="1">
    <source>
        <dbReference type="EMBL" id="CAG8845971.1"/>
    </source>
</evidence>